<reference evidence="1" key="2">
    <citation type="submission" date="2020-09" db="EMBL/GenBank/DDBJ databases">
        <authorList>
            <person name="Sun Q."/>
            <person name="Ohkuma M."/>
        </authorList>
    </citation>
    <scope>NUCLEOTIDE SEQUENCE</scope>
    <source>
        <strain evidence="1">JCM 4646</strain>
    </source>
</reference>
<dbReference type="EMBL" id="BNBO01000053">
    <property type="protein sequence ID" value="GHH81478.1"/>
    <property type="molecule type" value="Genomic_DNA"/>
</dbReference>
<gene>
    <name evidence="1" type="ORF">GCM10018781_64190</name>
</gene>
<dbReference type="GeneID" id="95356715"/>
<name>A0A919L2G6_9ACTN</name>
<sequence length="158" mass="17006">MEARGAWSAGPEVDAGAEGGGHLEPLLRWAAVREPHGRIVITPLVCRFCDWDRFEVAADECFCEGCCLPLGIADGDVYEGGFTWELAASALPLPWLRRVFRKPADPACPAGHDVFQVAVAYALAADGQVCRLSVGLRCPVDGALSLYLDNVRVLPNRA</sequence>
<dbReference type="RefSeq" id="WP_190214426.1">
    <property type="nucleotide sequence ID" value="NZ_BNBO01000053.1"/>
</dbReference>
<evidence type="ECO:0000313" key="2">
    <source>
        <dbReference type="Proteomes" id="UP000617734"/>
    </source>
</evidence>
<organism evidence="1 2">
    <name type="scientific">Kitasatospora indigofera</name>
    <dbReference type="NCBI Taxonomy" id="67307"/>
    <lineage>
        <taxon>Bacteria</taxon>
        <taxon>Bacillati</taxon>
        <taxon>Actinomycetota</taxon>
        <taxon>Actinomycetes</taxon>
        <taxon>Kitasatosporales</taxon>
        <taxon>Streptomycetaceae</taxon>
        <taxon>Kitasatospora</taxon>
    </lineage>
</organism>
<proteinExistence type="predicted"/>
<comment type="caution">
    <text evidence="1">The sequence shown here is derived from an EMBL/GenBank/DDBJ whole genome shotgun (WGS) entry which is preliminary data.</text>
</comment>
<accession>A0A919L2G6</accession>
<protein>
    <submittedName>
        <fullName evidence="1">Uncharacterized protein</fullName>
    </submittedName>
</protein>
<dbReference type="Proteomes" id="UP000617734">
    <property type="component" value="Unassembled WGS sequence"/>
</dbReference>
<reference evidence="1" key="1">
    <citation type="journal article" date="2014" name="Int. J. Syst. Evol. Microbiol.">
        <title>Complete genome sequence of Corynebacterium casei LMG S-19264T (=DSM 44701T), isolated from a smear-ripened cheese.</title>
        <authorList>
            <consortium name="US DOE Joint Genome Institute (JGI-PGF)"/>
            <person name="Walter F."/>
            <person name="Albersmeier A."/>
            <person name="Kalinowski J."/>
            <person name="Ruckert C."/>
        </authorList>
    </citation>
    <scope>NUCLEOTIDE SEQUENCE</scope>
    <source>
        <strain evidence="1">JCM 4646</strain>
    </source>
</reference>
<evidence type="ECO:0000313" key="1">
    <source>
        <dbReference type="EMBL" id="GHH81478.1"/>
    </source>
</evidence>
<keyword evidence="2" id="KW-1185">Reference proteome</keyword>
<dbReference type="AlphaFoldDB" id="A0A919L2G6"/>